<organism evidence="1 2">
    <name type="scientific">Zarea fungicola</name>
    <dbReference type="NCBI Taxonomy" id="93591"/>
    <lineage>
        <taxon>Eukaryota</taxon>
        <taxon>Fungi</taxon>
        <taxon>Dikarya</taxon>
        <taxon>Ascomycota</taxon>
        <taxon>Pezizomycotina</taxon>
        <taxon>Sordariomycetes</taxon>
        <taxon>Hypocreomycetidae</taxon>
        <taxon>Hypocreales</taxon>
        <taxon>Cordycipitaceae</taxon>
        <taxon>Zarea</taxon>
    </lineage>
</organism>
<proteinExistence type="predicted"/>
<dbReference type="Proteomes" id="UP001143910">
    <property type="component" value="Unassembled WGS sequence"/>
</dbReference>
<comment type="caution">
    <text evidence="1">The sequence shown here is derived from an EMBL/GenBank/DDBJ whole genome shotgun (WGS) entry which is preliminary data.</text>
</comment>
<sequence length="281" mass="32269">MVLHPFRHRVDPSPEPRVTDEAKRAMSDSAGTGEFYDDILRVELSGPEQPHLTMVDLPGLFRRGNKEQSDVDIDIVRGMVEKYMARPRSIILTVVSAKSEYVLQEVTLMAKRADPDGLRTLGLITKPDTLDVGSESERYFVRLAQNLEEELRLGWHVLKNRKFEERDVTSAQRDAIKNEFFSQGLEEYTSLVTQAVEGTYTDAFFGNQKKRDKFNTRLRAVVQSRLRDFAEEMRLNGQSQYIVDSESEGESDCVRDMPRISRSDYIEDVANRLKFSKGHEL</sequence>
<protein>
    <submittedName>
        <fullName evidence="1">Uncharacterized protein</fullName>
    </submittedName>
</protein>
<reference evidence="1" key="1">
    <citation type="submission" date="2022-08" db="EMBL/GenBank/DDBJ databases">
        <title>Genome Sequence of Lecanicillium fungicola.</title>
        <authorList>
            <person name="Buettner E."/>
        </authorList>
    </citation>
    <scope>NUCLEOTIDE SEQUENCE</scope>
    <source>
        <strain evidence="1">Babe33</strain>
    </source>
</reference>
<name>A0ACC1NAU5_9HYPO</name>
<evidence type="ECO:0000313" key="2">
    <source>
        <dbReference type="Proteomes" id="UP001143910"/>
    </source>
</evidence>
<gene>
    <name evidence="1" type="ORF">NQ176_g5447</name>
</gene>
<dbReference type="EMBL" id="JANJQO010000691">
    <property type="protein sequence ID" value="KAJ2975573.1"/>
    <property type="molecule type" value="Genomic_DNA"/>
</dbReference>
<evidence type="ECO:0000313" key="1">
    <source>
        <dbReference type="EMBL" id="KAJ2975573.1"/>
    </source>
</evidence>
<keyword evidence="2" id="KW-1185">Reference proteome</keyword>
<accession>A0ACC1NAU5</accession>